<accession>A0A4Y7PNW4</accession>
<sequence>MDHSVCKLNVERWTIDENKLYNAEPEDHESGAFTKTGYPRTPRKLPEPYAEQVNPDGEATENEDGEEEEEDEGGTGEESRDRTRGEEEEGPREDKEETENTH</sequence>
<evidence type="ECO:0000313" key="2">
    <source>
        <dbReference type="EMBL" id="TDL16885.1"/>
    </source>
</evidence>
<protein>
    <submittedName>
        <fullName evidence="2">Uncharacterized protein</fullName>
    </submittedName>
</protein>
<dbReference type="EMBL" id="ML170233">
    <property type="protein sequence ID" value="TDL16885.1"/>
    <property type="molecule type" value="Genomic_DNA"/>
</dbReference>
<feature type="region of interest" description="Disordered" evidence="1">
    <location>
        <begin position="15"/>
        <end position="102"/>
    </location>
</feature>
<evidence type="ECO:0000256" key="1">
    <source>
        <dbReference type="SAM" id="MobiDB-lite"/>
    </source>
</evidence>
<organism evidence="2 3">
    <name type="scientific">Rickenella mellea</name>
    <dbReference type="NCBI Taxonomy" id="50990"/>
    <lineage>
        <taxon>Eukaryota</taxon>
        <taxon>Fungi</taxon>
        <taxon>Dikarya</taxon>
        <taxon>Basidiomycota</taxon>
        <taxon>Agaricomycotina</taxon>
        <taxon>Agaricomycetes</taxon>
        <taxon>Hymenochaetales</taxon>
        <taxon>Rickenellaceae</taxon>
        <taxon>Rickenella</taxon>
    </lineage>
</organism>
<dbReference type="Proteomes" id="UP000294933">
    <property type="component" value="Unassembled WGS sequence"/>
</dbReference>
<dbReference type="VEuPathDB" id="FungiDB:BD410DRAFT_807774"/>
<feature type="compositionally biased region" description="Acidic residues" evidence="1">
    <location>
        <begin position="58"/>
        <end position="75"/>
    </location>
</feature>
<gene>
    <name evidence="2" type="ORF">BD410DRAFT_807774</name>
</gene>
<keyword evidence="3" id="KW-1185">Reference proteome</keyword>
<proteinExistence type="predicted"/>
<name>A0A4Y7PNW4_9AGAM</name>
<feature type="compositionally biased region" description="Basic and acidic residues" evidence="1">
    <location>
        <begin position="92"/>
        <end position="102"/>
    </location>
</feature>
<reference evidence="2 3" key="1">
    <citation type="submission" date="2018-06" db="EMBL/GenBank/DDBJ databases">
        <title>A transcriptomic atlas of mushroom development highlights an independent origin of complex multicellularity.</title>
        <authorList>
            <consortium name="DOE Joint Genome Institute"/>
            <person name="Krizsan K."/>
            <person name="Almasi E."/>
            <person name="Merenyi Z."/>
            <person name="Sahu N."/>
            <person name="Viragh M."/>
            <person name="Koszo T."/>
            <person name="Mondo S."/>
            <person name="Kiss B."/>
            <person name="Balint B."/>
            <person name="Kues U."/>
            <person name="Barry K."/>
            <person name="Hegedus J.C."/>
            <person name="Henrissat B."/>
            <person name="Johnson J."/>
            <person name="Lipzen A."/>
            <person name="Ohm R."/>
            <person name="Nagy I."/>
            <person name="Pangilinan J."/>
            <person name="Yan J."/>
            <person name="Xiong Y."/>
            <person name="Grigoriev I.V."/>
            <person name="Hibbett D.S."/>
            <person name="Nagy L.G."/>
        </authorList>
    </citation>
    <scope>NUCLEOTIDE SEQUENCE [LARGE SCALE GENOMIC DNA]</scope>
    <source>
        <strain evidence="2 3">SZMC22713</strain>
    </source>
</reference>
<dbReference type="AlphaFoldDB" id="A0A4Y7PNW4"/>
<evidence type="ECO:0000313" key="3">
    <source>
        <dbReference type="Proteomes" id="UP000294933"/>
    </source>
</evidence>